<dbReference type="RefSeq" id="WP_129621323.1">
    <property type="nucleotide sequence ID" value="NZ_LR214972.1"/>
</dbReference>
<gene>
    <name evidence="5" type="ORF">NCTC10118_00301</name>
</gene>
<dbReference type="AlphaFoldDB" id="A0A449ADR7"/>
<dbReference type="PROSITE" id="PS50894">
    <property type="entry name" value="HPT"/>
    <property type="match status" value="1"/>
</dbReference>
<protein>
    <recommendedName>
        <fullName evidence="4">HPt domain-containing protein</fullName>
    </recommendedName>
</protein>
<reference evidence="5 6" key="1">
    <citation type="submission" date="2019-01" db="EMBL/GenBank/DDBJ databases">
        <authorList>
            <consortium name="Pathogen Informatics"/>
        </authorList>
    </citation>
    <scope>NUCLEOTIDE SEQUENCE [LARGE SCALE GENOMIC DNA]</scope>
    <source>
        <strain evidence="5 6">NCTC10118</strain>
    </source>
</reference>
<dbReference type="OrthoDB" id="399723at2"/>
<name>A0A449ADR7_9BACT</name>
<evidence type="ECO:0000313" key="6">
    <source>
        <dbReference type="Proteomes" id="UP000289952"/>
    </source>
</evidence>
<evidence type="ECO:0000313" key="5">
    <source>
        <dbReference type="EMBL" id="VEU63117.1"/>
    </source>
</evidence>
<comment type="caution">
    <text evidence="1">Lacks conserved residue(s) required for the propagation of feature annotation.</text>
</comment>
<feature type="domain" description="HPt" evidence="4">
    <location>
        <begin position="100"/>
        <end position="201"/>
    </location>
</feature>
<dbReference type="GO" id="GO:0000160">
    <property type="term" value="P:phosphorelay signal transduction system"/>
    <property type="evidence" value="ECO:0007669"/>
    <property type="project" value="InterPro"/>
</dbReference>
<accession>A0A449ADR7</accession>
<keyword evidence="3" id="KW-0732">Signal</keyword>
<dbReference type="InterPro" id="IPR008207">
    <property type="entry name" value="Sig_transdc_His_kin_Hpt_dom"/>
</dbReference>
<dbReference type="Proteomes" id="UP000289952">
    <property type="component" value="Chromosome"/>
</dbReference>
<evidence type="ECO:0000256" key="1">
    <source>
        <dbReference type="PROSITE-ProRule" id="PRU00110"/>
    </source>
</evidence>
<organism evidence="5 6">
    <name type="scientific">Mycoplasmopsis bovirhinis</name>
    <dbReference type="NCBI Taxonomy" id="29553"/>
    <lineage>
        <taxon>Bacteria</taxon>
        <taxon>Bacillati</taxon>
        <taxon>Mycoplasmatota</taxon>
        <taxon>Mycoplasmoidales</taxon>
        <taxon>Metamycoplasmataceae</taxon>
        <taxon>Mycoplasmopsis</taxon>
    </lineage>
</organism>
<feature type="region of interest" description="Disordered" evidence="2">
    <location>
        <begin position="471"/>
        <end position="502"/>
    </location>
</feature>
<evidence type="ECO:0000256" key="2">
    <source>
        <dbReference type="SAM" id="MobiDB-lite"/>
    </source>
</evidence>
<evidence type="ECO:0000256" key="3">
    <source>
        <dbReference type="SAM" id="SignalP"/>
    </source>
</evidence>
<proteinExistence type="predicted"/>
<evidence type="ECO:0000259" key="4">
    <source>
        <dbReference type="PROSITE" id="PS50894"/>
    </source>
</evidence>
<keyword evidence="6" id="KW-1185">Reference proteome</keyword>
<feature type="signal peptide" evidence="3">
    <location>
        <begin position="1"/>
        <end position="20"/>
    </location>
</feature>
<sequence length="798" mass="87193">MKIRKFILAATSLLSAGAFAAVSCGTSNVAEKGEIIVAVDGVQKDFYQKAIEIYNKTPSAANFKIKTLQKDVWGALDFGLQGNSSSEVADIFYLPGDRVTDLTQKNALSYIDDLIPELIDELAQATNATEAEKAQLRSFGTIRGRSGNNSVSKLMAIRHNTEAIILASRLPEAEARTVLTNPNTDTLLELINQGKLLLRFQDFWYANGVLAGAFEKLAKDNPNDATLTNIMSRILYTDTATGKISSGFVEGNQYNAHFKAALKVYSSLFFPIYEAAFLKDSNAYAETVWGKNGISQSDLVESLNSSTGEAQAKIFSLMKDGKIDYAVIGSWDTQNSETAGGAKSFFNVVKADDNNRYLQTPGSWSFAINSRNNGASSARKTAIKEFFKALYSVEAFTEYFKDDSKIPFVDNVQKTLINGIKSENTAEFNEVTKFAQELGYANYAALKADVDKKISDISVLSSQGIWGNSWSADGEGSNKTDHTADANKLKAASQKSSLKRPEGVSQSDFDAITLGDILPLRNTVAALLSVDNLDNLVGEESAGSGKQPWMVGKDLLKEGSLSSDDAAKMTQSPIALHMRKIENYIFGVNGDNDTNKFIQELTTALTTDKQNNNTVELDKIVTEKIANAKKFVTNFAKTTLDDAKIKEVVKLYLNTYLNAARVRASVGDIFKNTVFVQGKTATYKEVDEKVKSYESKLTIDKLLSVISSDKEIAQGGLGKLETQPARVDNSNPQFGIVWDYMNNRTFGNAQLYRKMASEGINTLDAFTNKMAKTLSGLFSNQIGVLNTSNSTTYVTISN</sequence>
<dbReference type="EMBL" id="LR214972">
    <property type="protein sequence ID" value="VEU63117.1"/>
    <property type="molecule type" value="Genomic_DNA"/>
</dbReference>
<dbReference type="PROSITE" id="PS51257">
    <property type="entry name" value="PROKAR_LIPOPROTEIN"/>
    <property type="match status" value="1"/>
</dbReference>
<dbReference type="SUPFAM" id="SSF53850">
    <property type="entry name" value="Periplasmic binding protein-like II"/>
    <property type="match status" value="1"/>
</dbReference>
<feature type="chain" id="PRO_5019223045" description="HPt domain-containing protein" evidence="3">
    <location>
        <begin position="21"/>
        <end position="798"/>
    </location>
</feature>
<feature type="compositionally biased region" description="Basic and acidic residues" evidence="2">
    <location>
        <begin position="476"/>
        <end position="488"/>
    </location>
</feature>